<gene>
    <name evidence="1" type="primary">Ogla0132A15.20</name>
</gene>
<organism evidence="1">
    <name type="scientific">Oryza glaberrima</name>
    <name type="common">African rice</name>
    <dbReference type="NCBI Taxonomy" id="4538"/>
    <lineage>
        <taxon>Eukaryota</taxon>
        <taxon>Viridiplantae</taxon>
        <taxon>Streptophyta</taxon>
        <taxon>Embryophyta</taxon>
        <taxon>Tracheophyta</taxon>
        <taxon>Spermatophyta</taxon>
        <taxon>Magnoliopsida</taxon>
        <taxon>Liliopsida</taxon>
        <taxon>Poales</taxon>
        <taxon>Poaceae</taxon>
        <taxon>BOP clade</taxon>
        <taxon>Oryzoideae</taxon>
        <taxon>Oryzeae</taxon>
        <taxon>Oryzinae</taxon>
        <taxon>Oryza</taxon>
    </lineage>
</organism>
<protein>
    <submittedName>
        <fullName evidence="1">Uncharacterized protein</fullName>
    </submittedName>
</protein>
<dbReference type="AlphaFoldDB" id="A0A679BDD0"/>
<proteinExistence type="predicted"/>
<sequence length="152" mass="16085">MRYKVVHTGHLRCAAVASRSSRRRRASSPPPPTLAIKFWPNEESVVQVQGITQSCWEGKGWGQMEPWVEQHVLPLLKPADLVPDAVALGADGFHAACPMCVSGVRRSDLAGGMAIVQALGREDEEEMAAGGVCAQVGALQADAEHTTDGGSG</sequence>
<reference evidence="1" key="1">
    <citation type="submission" date="2018-08" db="EMBL/GenBank/DDBJ databases">
        <title>Oryza glaberrima genomic DNA, chromosome 11, BAC clone:Ogla0132A15.</title>
        <authorList>
            <person name="Wu J."/>
            <person name="Kanamori H."/>
        </authorList>
    </citation>
    <scope>NUCLEOTIDE SEQUENCE</scope>
    <source>
        <strain evidence="1">IRGC104038</strain>
    </source>
</reference>
<name>A0A679BDD0_ORYGL</name>
<dbReference type="EMBL" id="AP018867">
    <property type="protein sequence ID" value="BBF89638.1"/>
    <property type="molecule type" value="Genomic_DNA"/>
</dbReference>
<accession>A0A679BDD0</accession>
<evidence type="ECO:0000313" key="1">
    <source>
        <dbReference type="EMBL" id="BBF89638.1"/>
    </source>
</evidence>